<feature type="domain" description="Myelin gene regulatory factor C-terminal" evidence="1">
    <location>
        <begin position="66"/>
        <end position="180"/>
    </location>
</feature>
<dbReference type="WBParaSite" id="nRc.2.0.1.t28731-RA">
    <property type="protein sequence ID" value="nRc.2.0.1.t28731-RA"/>
    <property type="gene ID" value="nRc.2.0.1.g28731"/>
</dbReference>
<dbReference type="Pfam" id="PF13888">
    <property type="entry name" value="MRF_C2"/>
    <property type="match status" value="1"/>
</dbReference>
<evidence type="ECO:0000313" key="2">
    <source>
        <dbReference type="Proteomes" id="UP000887565"/>
    </source>
</evidence>
<proteinExistence type="predicted"/>
<reference evidence="3" key="1">
    <citation type="submission" date="2022-11" db="UniProtKB">
        <authorList>
            <consortium name="WormBaseParasite"/>
        </authorList>
    </citation>
    <scope>IDENTIFICATION</scope>
</reference>
<keyword evidence="2" id="KW-1185">Reference proteome</keyword>
<evidence type="ECO:0000259" key="1">
    <source>
        <dbReference type="Pfam" id="PF13888"/>
    </source>
</evidence>
<organism evidence="2 3">
    <name type="scientific">Romanomermis culicivorax</name>
    <name type="common">Nematode worm</name>
    <dbReference type="NCBI Taxonomy" id="13658"/>
    <lineage>
        <taxon>Eukaryota</taxon>
        <taxon>Metazoa</taxon>
        <taxon>Ecdysozoa</taxon>
        <taxon>Nematoda</taxon>
        <taxon>Enoplea</taxon>
        <taxon>Dorylaimia</taxon>
        <taxon>Mermithida</taxon>
        <taxon>Mermithoidea</taxon>
        <taxon>Mermithidae</taxon>
        <taxon>Romanomermis</taxon>
    </lineage>
</organism>
<protein>
    <submittedName>
        <fullName evidence="3">Myelin gene regulatory factor C-terminal domain-containing protein</fullName>
    </submittedName>
</protein>
<dbReference type="InterPro" id="IPR025719">
    <property type="entry name" value="MYRF_C2"/>
</dbReference>
<accession>A0A915JR91</accession>
<dbReference type="AlphaFoldDB" id="A0A915JR91"/>
<dbReference type="Proteomes" id="UP000887565">
    <property type="component" value="Unplaced"/>
</dbReference>
<sequence length="235" mass="27004">MYNDAEKISDDLVSDVIDQMMNDKSDAVNPLSRQKRNIVHNPWSHNVTGVDIGEVSIQMSSFDSTLNVTLDARYVADEEKEGNLSYYVPFSEYMPLMPVILKFNEPFFPLSSLEADLNVEYCPMKFLPVGSLCPVLENIFKMTNATFTVRKQTNSATSWQLPIGFFQLSAYKFRIGTGKNMQKLYVFSRKSCFFCFGTCRCLHILKADTKMMFNVTKYAVNEMQEKLKTLILDEY</sequence>
<evidence type="ECO:0000313" key="3">
    <source>
        <dbReference type="WBParaSite" id="nRc.2.0.1.t28731-RA"/>
    </source>
</evidence>
<name>A0A915JR91_ROMCU</name>